<reference evidence="2" key="1">
    <citation type="submission" date="2021-01" db="EMBL/GenBank/DDBJ databases">
        <title>Whole genome shotgun sequence of Actinoplanes cyaneus NBRC 14990.</title>
        <authorList>
            <person name="Komaki H."/>
            <person name="Tamura T."/>
        </authorList>
    </citation>
    <scope>NUCLEOTIDE SEQUENCE</scope>
    <source>
        <strain evidence="2">NBRC 14990</strain>
    </source>
</reference>
<evidence type="ECO:0000313" key="3">
    <source>
        <dbReference type="Proteomes" id="UP000619479"/>
    </source>
</evidence>
<keyword evidence="3" id="KW-1185">Reference proteome</keyword>
<sequence length="59" mass="6293">MVIAVRQPDSADGSPCLNHQRGLSRVSGMAEDVDIPGSEPNEAQDTFAFVHDLIDIGRG</sequence>
<accession>A0A919IDT8</accession>
<evidence type="ECO:0000256" key="1">
    <source>
        <dbReference type="SAM" id="MobiDB-lite"/>
    </source>
</evidence>
<proteinExistence type="predicted"/>
<protein>
    <submittedName>
        <fullName evidence="2">Uncharacterized protein</fullName>
    </submittedName>
</protein>
<comment type="caution">
    <text evidence="2">The sequence shown here is derived from an EMBL/GenBank/DDBJ whole genome shotgun (WGS) entry which is preliminary data.</text>
</comment>
<dbReference type="EMBL" id="BOMH01000016">
    <property type="protein sequence ID" value="GID64230.1"/>
    <property type="molecule type" value="Genomic_DNA"/>
</dbReference>
<dbReference type="Proteomes" id="UP000619479">
    <property type="component" value="Unassembled WGS sequence"/>
</dbReference>
<organism evidence="2 3">
    <name type="scientific">Actinoplanes cyaneus</name>
    <dbReference type="NCBI Taxonomy" id="52696"/>
    <lineage>
        <taxon>Bacteria</taxon>
        <taxon>Bacillati</taxon>
        <taxon>Actinomycetota</taxon>
        <taxon>Actinomycetes</taxon>
        <taxon>Micromonosporales</taxon>
        <taxon>Micromonosporaceae</taxon>
        <taxon>Actinoplanes</taxon>
    </lineage>
</organism>
<feature type="region of interest" description="Disordered" evidence="1">
    <location>
        <begin position="1"/>
        <end position="25"/>
    </location>
</feature>
<evidence type="ECO:0000313" key="2">
    <source>
        <dbReference type="EMBL" id="GID64230.1"/>
    </source>
</evidence>
<name>A0A919IDT8_9ACTN</name>
<dbReference type="AlphaFoldDB" id="A0A919IDT8"/>
<gene>
    <name evidence="2" type="ORF">Acy02nite_21110</name>
</gene>